<name>A0A6N6N670_9BACT</name>
<accession>A0A6N6N670</accession>
<gene>
    <name evidence="1" type="ORF">F8A88_08055</name>
</gene>
<dbReference type="InterPro" id="IPR027417">
    <property type="entry name" value="P-loop_NTPase"/>
</dbReference>
<dbReference type="InterPro" id="IPR031322">
    <property type="entry name" value="Shikimate/glucono_kinase"/>
</dbReference>
<dbReference type="EMBL" id="WAIE01000002">
    <property type="protein sequence ID" value="KAB1442386.1"/>
    <property type="molecule type" value="Genomic_DNA"/>
</dbReference>
<dbReference type="Gene3D" id="3.40.50.300">
    <property type="entry name" value="P-loop containing nucleotide triphosphate hydrolases"/>
    <property type="match status" value="1"/>
</dbReference>
<dbReference type="SUPFAM" id="SSF52540">
    <property type="entry name" value="P-loop containing nucleoside triphosphate hydrolases"/>
    <property type="match status" value="1"/>
</dbReference>
<organism evidence="1 2">
    <name type="scientific">Pseudodesulfovibrio senegalensis</name>
    <dbReference type="NCBI Taxonomy" id="1721087"/>
    <lineage>
        <taxon>Bacteria</taxon>
        <taxon>Pseudomonadati</taxon>
        <taxon>Thermodesulfobacteriota</taxon>
        <taxon>Desulfovibrionia</taxon>
        <taxon>Desulfovibrionales</taxon>
        <taxon>Desulfovibrionaceae</taxon>
    </lineage>
</organism>
<dbReference type="Pfam" id="PF01202">
    <property type="entry name" value="SKI"/>
    <property type="match status" value="1"/>
</dbReference>
<proteinExistence type="predicted"/>
<evidence type="ECO:0000313" key="1">
    <source>
        <dbReference type="EMBL" id="KAB1442386.1"/>
    </source>
</evidence>
<keyword evidence="2" id="KW-1185">Reference proteome</keyword>
<dbReference type="OrthoDB" id="5464855at2"/>
<sequence>MAGKTQFIKRKQEVSEADKTKVFAKGERREDFADMWSNTGNILLVGLPGSNRVALGRELAARMGIQLCQPADMDALQRDCAEGNRVIVVPTAILEQPENVSFVHGAGKVFYLMADARQLAERLEDRSPSGDADSLWRECALRLEAGQAAFMTALHFIVQASGSVEDMAEDVMEKVSW</sequence>
<dbReference type="AlphaFoldDB" id="A0A6N6N670"/>
<dbReference type="RefSeq" id="WP_151150607.1">
    <property type="nucleotide sequence ID" value="NZ_WAIE01000002.1"/>
</dbReference>
<comment type="caution">
    <text evidence="1">The sequence shown here is derived from an EMBL/GenBank/DDBJ whole genome shotgun (WGS) entry which is preliminary data.</text>
</comment>
<evidence type="ECO:0000313" key="2">
    <source>
        <dbReference type="Proteomes" id="UP000438699"/>
    </source>
</evidence>
<evidence type="ECO:0008006" key="3">
    <source>
        <dbReference type="Google" id="ProtNLM"/>
    </source>
</evidence>
<protein>
    <recommendedName>
        <fullName evidence="3">Shikimate kinase</fullName>
    </recommendedName>
</protein>
<dbReference type="Proteomes" id="UP000438699">
    <property type="component" value="Unassembled WGS sequence"/>
</dbReference>
<reference evidence="1 2" key="1">
    <citation type="journal article" date="2017" name="Int. J. Syst. Evol. Microbiol.">
        <title>Desulfovibrio senegalensis sp. nov., a mesophilic sulfate reducer isolated from marine sediment.</title>
        <authorList>
            <person name="Thioye A."/>
            <person name="Gam Z.B.A."/>
            <person name="Mbengue M."/>
            <person name="Cayol J.L."/>
            <person name="Joseph-Bartoli M."/>
            <person name="Toure-Kane C."/>
            <person name="Labat M."/>
        </authorList>
    </citation>
    <scope>NUCLEOTIDE SEQUENCE [LARGE SCALE GENOMIC DNA]</scope>
    <source>
        <strain evidence="1 2">DSM 101509</strain>
    </source>
</reference>